<keyword evidence="2" id="KW-1185">Reference proteome</keyword>
<dbReference type="EMBL" id="CM037616">
    <property type="protein sequence ID" value="KAH7991681.1"/>
    <property type="molecule type" value="Genomic_DNA"/>
</dbReference>
<organism evidence="1 2">
    <name type="scientific">Sphaerodactylus townsendi</name>
    <dbReference type="NCBI Taxonomy" id="933632"/>
    <lineage>
        <taxon>Eukaryota</taxon>
        <taxon>Metazoa</taxon>
        <taxon>Chordata</taxon>
        <taxon>Craniata</taxon>
        <taxon>Vertebrata</taxon>
        <taxon>Euteleostomi</taxon>
        <taxon>Lepidosauria</taxon>
        <taxon>Squamata</taxon>
        <taxon>Bifurcata</taxon>
        <taxon>Gekkota</taxon>
        <taxon>Sphaerodactylidae</taxon>
        <taxon>Sphaerodactylus</taxon>
    </lineage>
</organism>
<protein>
    <submittedName>
        <fullName evidence="1">Uncharacterized protein</fullName>
    </submittedName>
</protein>
<accession>A0ACB8EG74</accession>
<comment type="caution">
    <text evidence="1">The sequence shown here is derived from an EMBL/GenBank/DDBJ whole genome shotgun (WGS) entry which is preliminary data.</text>
</comment>
<gene>
    <name evidence="1" type="ORF">K3G42_008979</name>
</gene>
<sequence>MPGLVPEAFVEVTVCSSEGQCVRPWAATRSESLVYKNIIILQERTTCPVSLGGVPVRAAELLARLERGEEAWVPDLQSSDESADEGPVKPPLKQLPKGGMWWGRYRSSVTCASSNSSNSDDELESEAEEEKPQRGGQRLMVIHRNLLASSKGDGFQNLKLRHAYKNGPQQKKHPPNRVGVIGESSVKERAIAAGRKPYRAPLPHRLRPVLQI</sequence>
<evidence type="ECO:0000313" key="1">
    <source>
        <dbReference type="EMBL" id="KAH7991681.1"/>
    </source>
</evidence>
<dbReference type="Proteomes" id="UP000827872">
    <property type="component" value="Linkage Group LG03"/>
</dbReference>
<evidence type="ECO:0000313" key="2">
    <source>
        <dbReference type="Proteomes" id="UP000827872"/>
    </source>
</evidence>
<reference evidence="1" key="1">
    <citation type="submission" date="2021-08" db="EMBL/GenBank/DDBJ databases">
        <title>The first chromosome-level gecko genome reveals the dynamic sex chromosomes of Neotropical dwarf geckos (Sphaerodactylidae: Sphaerodactylus).</title>
        <authorList>
            <person name="Pinto B.J."/>
            <person name="Keating S.E."/>
            <person name="Gamble T."/>
        </authorList>
    </citation>
    <scope>NUCLEOTIDE SEQUENCE</scope>
    <source>
        <strain evidence="1">TG3544</strain>
    </source>
</reference>
<proteinExistence type="predicted"/>
<name>A0ACB8EG74_9SAUR</name>